<organism evidence="1 2">
    <name type="scientific">Arcicella aquatica</name>
    <dbReference type="NCBI Taxonomy" id="217141"/>
    <lineage>
        <taxon>Bacteria</taxon>
        <taxon>Pseudomonadati</taxon>
        <taxon>Bacteroidota</taxon>
        <taxon>Cytophagia</taxon>
        <taxon>Cytophagales</taxon>
        <taxon>Flectobacillaceae</taxon>
        <taxon>Arcicella</taxon>
    </lineage>
</organism>
<gene>
    <name evidence="1" type="ORF">VB264_24255</name>
</gene>
<dbReference type="Proteomes" id="UP001304671">
    <property type="component" value="Unassembled WGS sequence"/>
</dbReference>
<proteinExistence type="predicted"/>
<sequence length="52" mass="5918">MLGFANKSEMDKFFKSGEVKKLSERISTYCSAVDAYDIFETITFVKDGKQVN</sequence>
<dbReference type="EMBL" id="JAYFUL010000076">
    <property type="protein sequence ID" value="MEA5260933.1"/>
    <property type="molecule type" value="Genomic_DNA"/>
</dbReference>
<protein>
    <submittedName>
        <fullName evidence="1">Uncharacterized protein</fullName>
    </submittedName>
</protein>
<keyword evidence="2" id="KW-1185">Reference proteome</keyword>
<reference evidence="1 2" key="1">
    <citation type="submission" date="2023-12" db="EMBL/GenBank/DDBJ databases">
        <title>Novel species of the genus Arcicella isolated from rivers.</title>
        <authorList>
            <person name="Lu H."/>
        </authorList>
    </citation>
    <scope>NUCLEOTIDE SEQUENCE [LARGE SCALE GENOMIC DNA]</scope>
    <source>
        <strain evidence="1 2">LMG 21963</strain>
    </source>
</reference>
<dbReference type="RefSeq" id="WP_323253890.1">
    <property type="nucleotide sequence ID" value="NZ_JAYFUL010000076.1"/>
</dbReference>
<name>A0ABU5QUY7_9BACT</name>
<evidence type="ECO:0000313" key="2">
    <source>
        <dbReference type="Proteomes" id="UP001304671"/>
    </source>
</evidence>
<evidence type="ECO:0000313" key="1">
    <source>
        <dbReference type="EMBL" id="MEA5260933.1"/>
    </source>
</evidence>
<comment type="caution">
    <text evidence="1">The sequence shown here is derived from an EMBL/GenBank/DDBJ whole genome shotgun (WGS) entry which is preliminary data.</text>
</comment>
<accession>A0ABU5QUY7</accession>